<reference evidence="2 3" key="1">
    <citation type="submission" date="2017-08" db="EMBL/GenBank/DDBJ databases">
        <title>The complete genome sequence of Nocardiopsis gilva YIM 90087.</title>
        <authorList>
            <person name="Yin M."/>
            <person name="Tang S."/>
        </authorList>
    </citation>
    <scope>NUCLEOTIDE SEQUENCE [LARGE SCALE GENOMIC DNA]</scope>
    <source>
        <strain evidence="2 3">YIM 90087</strain>
    </source>
</reference>
<organism evidence="2 3">
    <name type="scientific">Nocardiopsis gilva YIM 90087</name>
    <dbReference type="NCBI Taxonomy" id="1235441"/>
    <lineage>
        <taxon>Bacteria</taxon>
        <taxon>Bacillati</taxon>
        <taxon>Actinomycetota</taxon>
        <taxon>Actinomycetes</taxon>
        <taxon>Streptosporangiales</taxon>
        <taxon>Nocardiopsidaceae</taxon>
        <taxon>Nocardiopsis</taxon>
    </lineage>
</organism>
<dbReference type="Proteomes" id="UP000215005">
    <property type="component" value="Chromosome"/>
</dbReference>
<evidence type="ECO:0008006" key="4">
    <source>
        <dbReference type="Google" id="ProtNLM"/>
    </source>
</evidence>
<protein>
    <recommendedName>
        <fullName evidence="4">Heavy metal-binding domain-containing protein</fullName>
    </recommendedName>
</protein>
<name>A0A223SCU0_9ACTN</name>
<dbReference type="KEGG" id="ngv:CDO52_26665"/>
<dbReference type="AlphaFoldDB" id="A0A223SCU0"/>
<evidence type="ECO:0000313" key="2">
    <source>
        <dbReference type="EMBL" id="ASU85905.1"/>
    </source>
</evidence>
<keyword evidence="3" id="KW-1185">Reference proteome</keyword>
<evidence type="ECO:0000313" key="3">
    <source>
        <dbReference type="Proteomes" id="UP000215005"/>
    </source>
</evidence>
<gene>
    <name evidence="2" type="ORF">CDO52_26665</name>
</gene>
<evidence type="ECO:0000256" key="1">
    <source>
        <dbReference type="SAM" id="MobiDB-lite"/>
    </source>
</evidence>
<proteinExistence type="predicted"/>
<feature type="region of interest" description="Disordered" evidence="1">
    <location>
        <begin position="34"/>
        <end position="60"/>
    </location>
</feature>
<dbReference type="OrthoDB" id="128043at2"/>
<dbReference type="EMBL" id="CP022753">
    <property type="protein sequence ID" value="ASU85905.1"/>
    <property type="molecule type" value="Genomic_DNA"/>
</dbReference>
<accession>A0A223SCU0</accession>
<dbReference type="RefSeq" id="WP_017618369.1">
    <property type="nucleotide sequence ID" value="NZ_ANBG01000165.1"/>
</dbReference>
<sequence>MNVPAKLGIYGLGLVLAFGGAAGVGRLVGPLGPADAASAERDDGHTASGSAGTESVPEGLQVSEGDYTLDLLTAPKEAGEEAKLSFRITGPDGAPVTDFAVVHEQLMHVIVVGRDADEYHHLHPEMDDDGVWSVPAELDTPGPYRMFADFVPEGDERGDSRVLGADIAIEGEYRPVRPPEPAATAQIDGYVIDLDGQLTAGRPSELTFTVTKDGEPVTDLQPVMGVYGHVVALRDGDLAYTHVHPRGEPGDGTTKPGPDVTFAAQVPTPGTYRLYLDFRHDGKVRTAEFTAVAGDTGGTGGRESGH</sequence>